<dbReference type="InterPro" id="IPR001789">
    <property type="entry name" value="Sig_transdc_resp-reg_receiver"/>
</dbReference>
<evidence type="ECO:0000259" key="3">
    <source>
        <dbReference type="PROSITE" id="PS50110"/>
    </source>
</evidence>
<evidence type="ECO:0000256" key="1">
    <source>
        <dbReference type="ARBA" id="ARBA00022553"/>
    </source>
</evidence>
<dbReference type="Gene3D" id="3.40.50.2300">
    <property type="match status" value="1"/>
</dbReference>
<keyword evidence="1 2" id="KW-0597">Phosphoprotein</keyword>
<dbReference type="OrthoDB" id="9784719at2"/>
<dbReference type="InterPro" id="IPR011006">
    <property type="entry name" value="CheY-like_superfamily"/>
</dbReference>
<accession>A0A4U0QUV2</accession>
<dbReference type="SMART" id="SM00448">
    <property type="entry name" value="REC"/>
    <property type="match status" value="1"/>
</dbReference>
<comment type="caution">
    <text evidence="4">The sequence shown here is derived from an EMBL/GenBank/DDBJ whole genome shotgun (WGS) entry which is preliminary data.</text>
</comment>
<dbReference type="Proteomes" id="UP000306223">
    <property type="component" value="Unassembled WGS sequence"/>
</dbReference>
<dbReference type="AlphaFoldDB" id="A0A4U0QUV2"/>
<dbReference type="PANTHER" id="PTHR44591">
    <property type="entry name" value="STRESS RESPONSE REGULATOR PROTEIN 1"/>
    <property type="match status" value="1"/>
</dbReference>
<dbReference type="InterPro" id="IPR050595">
    <property type="entry name" value="Bact_response_regulator"/>
</dbReference>
<sequence>MSQPRRAVLVVEDDVLIRMEAVDMIEDAGFRTYQAKSADAALTTLNGASDIGILFTDVDMPGSMNGLVLAAHVAVTWPDIRIIVASGILGVGDGDLPDGACFFPKPYPTDQIIRALHRMIGQDLS</sequence>
<dbReference type="Pfam" id="PF00072">
    <property type="entry name" value="Response_reg"/>
    <property type="match status" value="1"/>
</dbReference>
<name>A0A4U0QUV2_9RHOB</name>
<organism evidence="4 5">
    <name type="scientific">Paracoccus hibiscisoli</name>
    <dbReference type="NCBI Taxonomy" id="2023261"/>
    <lineage>
        <taxon>Bacteria</taxon>
        <taxon>Pseudomonadati</taxon>
        <taxon>Pseudomonadota</taxon>
        <taxon>Alphaproteobacteria</taxon>
        <taxon>Rhodobacterales</taxon>
        <taxon>Paracoccaceae</taxon>
        <taxon>Paracoccus</taxon>
    </lineage>
</organism>
<dbReference type="PROSITE" id="PS50110">
    <property type="entry name" value="RESPONSE_REGULATORY"/>
    <property type="match status" value="1"/>
</dbReference>
<dbReference type="GO" id="GO:0000160">
    <property type="term" value="P:phosphorelay signal transduction system"/>
    <property type="evidence" value="ECO:0007669"/>
    <property type="project" value="InterPro"/>
</dbReference>
<protein>
    <submittedName>
        <fullName evidence="4">Response regulator</fullName>
    </submittedName>
</protein>
<evidence type="ECO:0000313" key="5">
    <source>
        <dbReference type="Proteomes" id="UP000306223"/>
    </source>
</evidence>
<evidence type="ECO:0000313" key="4">
    <source>
        <dbReference type="EMBL" id="TJZ79934.1"/>
    </source>
</evidence>
<feature type="domain" description="Response regulatory" evidence="3">
    <location>
        <begin position="7"/>
        <end position="120"/>
    </location>
</feature>
<dbReference type="RefSeq" id="WP_136858105.1">
    <property type="nucleotide sequence ID" value="NZ_SUNH01000038.1"/>
</dbReference>
<keyword evidence="5" id="KW-1185">Reference proteome</keyword>
<dbReference type="EMBL" id="SUNH01000038">
    <property type="protein sequence ID" value="TJZ79934.1"/>
    <property type="molecule type" value="Genomic_DNA"/>
</dbReference>
<evidence type="ECO:0000256" key="2">
    <source>
        <dbReference type="PROSITE-ProRule" id="PRU00169"/>
    </source>
</evidence>
<gene>
    <name evidence="4" type="ORF">FA740_17480</name>
</gene>
<proteinExistence type="predicted"/>
<dbReference type="SUPFAM" id="SSF52172">
    <property type="entry name" value="CheY-like"/>
    <property type="match status" value="1"/>
</dbReference>
<feature type="modified residue" description="4-aspartylphosphate" evidence="2">
    <location>
        <position position="57"/>
    </location>
</feature>
<dbReference type="PANTHER" id="PTHR44591:SF3">
    <property type="entry name" value="RESPONSE REGULATORY DOMAIN-CONTAINING PROTEIN"/>
    <property type="match status" value="1"/>
</dbReference>
<reference evidence="4 5" key="1">
    <citation type="submission" date="2019-04" db="EMBL/GenBank/DDBJ databases">
        <authorList>
            <person name="Li J."/>
        </authorList>
    </citation>
    <scope>NUCLEOTIDE SEQUENCE [LARGE SCALE GENOMIC DNA]</scope>
    <source>
        <strain evidence="4 5">CCTCC AB2016182</strain>
    </source>
</reference>